<dbReference type="SUPFAM" id="SSF53098">
    <property type="entry name" value="Ribonuclease H-like"/>
    <property type="match status" value="1"/>
</dbReference>
<dbReference type="OrthoDB" id="439738at2759"/>
<dbReference type="InterPro" id="IPR012337">
    <property type="entry name" value="RNaseH-like_sf"/>
</dbReference>
<dbReference type="InterPro" id="IPR013103">
    <property type="entry name" value="RVT_2"/>
</dbReference>
<dbReference type="SUPFAM" id="SSF57756">
    <property type="entry name" value="Retrovirus zinc finger-like domains"/>
    <property type="match status" value="1"/>
</dbReference>
<feature type="compositionally biased region" description="Low complexity" evidence="2">
    <location>
        <begin position="689"/>
        <end position="725"/>
    </location>
</feature>
<feature type="region of interest" description="Disordered" evidence="2">
    <location>
        <begin position="1500"/>
        <end position="1532"/>
    </location>
</feature>
<feature type="region of interest" description="Disordered" evidence="2">
    <location>
        <begin position="1539"/>
        <end position="1558"/>
    </location>
</feature>
<keyword evidence="1" id="KW-0479">Metal-binding</keyword>
<evidence type="ECO:0000256" key="1">
    <source>
        <dbReference type="PROSITE-ProRule" id="PRU00047"/>
    </source>
</evidence>
<keyword evidence="7" id="KW-1185">Reference proteome</keyword>
<dbReference type="InterPro" id="IPR036397">
    <property type="entry name" value="RNaseH_sf"/>
</dbReference>
<feature type="region of interest" description="Disordered" evidence="2">
    <location>
        <begin position="164"/>
        <end position="203"/>
    </location>
</feature>
<dbReference type="Gene3D" id="3.30.420.10">
    <property type="entry name" value="Ribonuclease H-like superfamily/Ribonuclease H"/>
    <property type="match status" value="1"/>
</dbReference>
<proteinExistence type="predicted"/>
<feature type="compositionally biased region" description="Basic and acidic residues" evidence="2">
    <location>
        <begin position="1614"/>
        <end position="1623"/>
    </location>
</feature>
<evidence type="ECO:0000259" key="4">
    <source>
        <dbReference type="PROSITE" id="PS50994"/>
    </source>
</evidence>
<dbReference type="InterPro" id="IPR001878">
    <property type="entry name" value="Znf_CCHC"/>
</dbReference>
<dbReference type="EMBL" id="CAMXCT020001258">
    <property type="protein sequence ID" value="CAL1141724.1"/>
    <property type="molecule type" value="Genomic_DNA"/>
</dbReference>
<feature type="compositionally biased region" description="Acidic residues" evidence="2">
    <location>
        <begin position="1521"/>
        <end position="1532"/>
    </location>
</feature>
<dbReference type="GO" id="GO:0003676">
    <property type="term" value="F:nucleic acid binding"/>
    <property type="evidence" value="ECO:0007669"/>
    <property type="project" value="InterPro"/>
</dbReference>
<feature type="region of interest" description="Disordered" evidence="2">
    <location>
        <begin position="117"/>
        <end position="149"/>
    </location>
</feature>
<dbReference type="GO" id="GO:0015074">
    <property type="term" value="P:DNA integration"/>
    <property type="evidence" value="ECO:0007669"/>
    <property type="project" value="InterPro"/>
</dbReference>
<evidence type="ECO:0000313" key="5">
    <source>
        <dbReference type="EMBL" id="CAI3988349.1"/>
    </source>
</evidence>
<gene>
    <name evidence="5" type="ORF">C1SCF055_LOCUS15541</name>
</gene>
<dbReference type="Pfam" id="PF07727">
    <property type="entry name" value="RVT_2"/>
    <property type="match status" value="1"/>
</dbReference>
<accession>A0A9P1CB42</accession>
<dbReference type="InterPro" id="IPR036875">
    <property type="entry name" value="Znf_CCHC_sf"/>
</dbReference>
<feature type="region of interest" description="Disordered" evidence="2">
    <location>
        <begin position="689"/>
        <end position="734"/>
    </location>
</feature>
<evidence type="ECO:0000313" key="6">
    <source>
        <dbReference type="EMBL" id="CAL4775661.1"/>
    </source>
</evidence>
<feature type="region of interest" description="Disordered" evidence="2">
    <location>
        <begin position="1583"/>
        <end position="1636"/>
    </location>
</feature>
<protein>
    <submittedName>
        <fullName evidence="6">Retrovirus-related Pol polyprotein from transposon RE1 (Retro element 1) (AtRE1)</fullName>
    </submittedName>
</protein>
<organism evidence="5">
    <name type="scientific">Cladocopium goreaui</name>
    <dbReference type="NCBI Taxonomy" id="2562237"/>
    <lineage>
        <taxon>Eukaryota</taxon>
        <taxon>Sar</taxon>
        <taxon>Alveolata</taxon>
        <taxon>Dinophyceae</taxon>
        <taxon>Suessiales</taxon>
        <taxon>Symbiodiniaceae</taxon>
        <taxon>Cladocopium</taxon>
    </lineage>
</organism>
<dbReference type="PROSITE" id="PS50158">
    <property type="entry name" value="ZF_CCHC"/>
    <property type="match status" value="1"/>
</dbReference>
<dbReference type="EMBL" id="CAMXCT010001258">
    <property type="protein sequence ID" value="CAI3988349.1"/>
    <property type="molecule type" value="Genomic_DNA"/>
</dbReference>
<evidence type="ECO:0000259" key="3">
    <source>
        <dbReference type="PROSITE" id="PS50158"/>
    </source>
</evidence>
<sequence>MYDGVISAPKCSCSCCVVERRRPDEAGGQDLAKCAAPPPQSSRCSSECAAVNDEVFSQVKVVDMDRYCFHRCRPEGSLQPSERLEVLEKTGGASFHGGFSVYTPCVPVPKSLETFAMEPNGNGRDHLLEESGGERQQPGRPAASAGMTEEDMVAFRRFQRFLRMEQGPNPSSRRGRRGRDEDDDDDGYGDKGQAGPPPSWDGSSSFEDFLIRARLWLATTKAKGKARGPLLLKALSGTPFETFKHLAKDAAWLADANNANTLLETMDKPEYYGDDQQEHMITALSRITYHVKRQKNEPWRDFFARWEGAMRKVNQHRINLPLDYEGFLMINGLQLSDWLRKNETRLAASELGAEKAKVNKVYFAEDVLEKDPYDETGDEVDQEIEILENYLTDLQDGEEIAEHDVLEEEDAAEILAMMLKQKKTYKESLREKKEKELSRGYGMPGKGGKGFGKGLGKGRSFIQPGQYKVSIEEIKRRTKCNNCGTLGHWKRECLLPPKSSNAKVNDTHLLESFEEMEEAVFLGMLEHHRAEGDLSEPEVEMSQFSDCSVGDFDRLWPQFLAVWDRKELFFDQQFLKIPLVIKSAMESMPKRARSTTLDPERLDVWNRMVKKLMALVIPINLLTLRLPTGNHKKMMATLVEKMEMEDLIHARELIAVQIRKLQLCQDLRDSEDFIVMTDLDDVEVIEPTSMTSRTPTTPATATSRTLTTRRAMPAASSSLAPSEAMTQGSTGTNGAGKVGDVKGLEIVFGYIPPCHCGHQARLHLSRTEKNFEKFFLRCPRDPGVQCNYFQWTTAQPFQDVTAWKYKDQGEGAVPAAEALQEIKEKKTSSSSGTTADFEEYQNKELMQKYLEDKQEAMELLEFAISVCLLCQELGIKFVIEHPFTATSWQTPAMQKLLRNPLFYFSRADQCEYGLRGPRGGLHRKATGFVTNCKEISMVLRRRCSGEHEHEVIIGGKVSELAQRYPKRLIDQILGAYQKSICEFKERSRLREKNIIHQKFQEMTEDNNEMLTNFRIVEFIKMIQNLEMTKNEMLTNFRIVEFIKMIQNLELHHSKVLRRCQEPPGGTVLQRDTVCQRDPECQEAAVLRGDKECPGELRETGRIEKDILAVEMAEEPTEGVGKDLPLSGRFSIGRLLQRAHEGLGHPNNDRFVRILRYANAKPNVIEEAKKLQCSVCQRHQQVRPARRAAPPKELDFNDCVGVDVVYLPLPNGKTRPSLNIIDWSSKFQLMIPTDTKRPGQLREAYRHWLRLFGPPKRMAIDMGKEFKGVFAQAAESDGTYVDPAAVEAPHQRGITERHGKTFKFMLMKAMDTYNCTNVQEWEELVDVTTMTKNRMLQHNGFSPSQRVFGFNPKIPGGLLSDDGGNRVHPDKVRQGDLTVERSMRMRKAAAEAFLEADADEALRRAVSTGPRPMQDYDIGEMIYFYRMGADKAKKFAPGYWCGPARIMMIDQPSTIWASYQGTLVKAAPERVRRASLEENLSLSGWLADLVKNKHDPCTDPKKGYIDLIEHPLPPEVERSGDADDEEYEPSVMDDEEFAEALKNQPLKRKGPSLGPKPLRRYYGKQEQDLEDFLAAADTGKLRDERQEPPELHQPAELPVPDQVPGDEEREEIEETGTKREHGDGDPPGDEEERPTKRSRAEYLELYHLKVDNLMKQRQRKEIRLQELDRKNHESFLKAINKEIQTNIEAGAYQILGDKESAWIRQQCPEKIMESRFVLTAKPLEPQEVQPAKETGLLLDWESEEPCKAKARHVMKGFSEDGSSTIEATTPQVTREGVLMVAQMVASHRWRLGFLDFTQAFMSGDPIQRTIYAAQPREGIPGLSPGQLLKLEKVCYGLVDGPYAWFQHLNRMLTKDLDYQQSLADPCIYFQHREVQGPDGLWRKELGGVIAVATDDLLHGGDEEHLRCMEIIQKKYKLGKYQFDPGKFTGKQFTTMPDGSILVNQAQYTKEKLIDIQIDKHRKRQRYSFCSEKEISELRASVGALSWLSKESRPDLAGRVALLQQNFPRPRVKDLIEANSITQEAKKNPESGIKIMPILPQKLRVGVATDASWANAKDRDRLEDHRDDFWEETEGFWIRHHKTPRRTLFHPGAVEGPDLHDLLPVRKTVRDQGKVSEDFWNKSDSFQSENAEWTGKTYFVKQPFGEKLPPTEINEMFLKLMNCSSQGGYIMMYYDKDLETLPTPQMVSVTSWKSTRLKRKTVNTLSAECQALITGIGHIHWHRFLLLELNGENMSDREWEHRLSSIPYVSVVDSRSLYDCLNKLVCTYAQVEDKRTAIDVAILKDDLYKTGGHLRWVDGSNMVADSLTKKMSSEFLRLICNQGFWSLTKSGHQKLASQHDLLMVTIHQP</sequence>
<feature type="compositionally biased region" description="Basic and acidic residues" evidence="2">
    <location>
        <begin position="123"/>
        <end position="133"/>
    </location>
</feature>
<reference evidence="6 7" key="2">
    <citation type="submission" date="2024-05" db="EMBL/GenBank/DDBJ databases">
        <authorList>
            <person name="Chen Y."/>
            <person name="Shah S."/>
            <person name="Dougan E. K."/>
            <person name="Thang M."/>
            <person name="Chan C."/>
        </authorList>
    </citation>
    <scope>NUCLEOTIDE SEQUENCE [LARGE SCALE GENOMIC DNA]</scope>
</reference>
<name>A0A9P1CB42_9DINO</name>
<evidence type="ECO:0000256" key="2">
    <source>
        <dbReference type="SAM" id="MobiDB-lite"/>
    </source>
</evidence>
<comment type="caution">
    <text evidence="5">The sequence shown here is derived from an EMBL/GenBank/DDBJ whole genome shotgun (WGS) entry which is preliminary data.</text>
</comment>
<reference evidence="5" key="1">
    <citation type="submission" date="2022-10" db="EMBL/GenBank/DDBJ databases">
        <authorList>
            <person name="Chen Y."/>
            <person name="Dougan E. K."/>
            <person name="Chan C."/>
            <person name="Rhodes N."/>
            <person name="Thang M."/>
        </authorList>
    </citation>
    <scope>NUCLEOTIDE SEQUENCE</scope>
</reference>
<keyword evidence="1" id="KW-0862">Zinc</keyword>
<feature type="domain" description="CCHC-type" evidence="3">
    <location>
        <begin position="479"/>
        <end position="493"/>
    </location>
</feature>
<dbReference type="Proteomes" id="UP001152797">
    <property type="component" value="Unassembled WGS sequence"/>
</dbReference>
<keyword evidence="1" id="KW-0863">Zinc-finger</keyword>
<dbReference type="GO" id="GO:0008270">
    <property type="term" value="F:zinc ion binding"/>
    <property type="evidence" value="ECO:0007669"/>
    <property type="project" value="UniProtKB-KW"/>
</dbReference>
<dbReference type="InterPro" id="IPR001584">
    <property type="entry name" value="Integrase_cat-core"/>
</dbReference>
<dbReference type="PROSITE" id="PS50994">
    <property type="entry name" value="INTEGRASE"/>
    <property type="match status" value="1"/>
</dbReference>
<evidence type="ECO:0000313" key="7">
    <source>
        <dbReference type="Proteomes" id="UP001152797"/>
    </source>
</evidence>
<feature type="compositionally biased region" description="Acidic residues" evidence="2">
    <location>
        <begin position="1603"/>
        <end position="1613"/>
    </location>
</feature>
<feature type="domain" description="Integrase catalytic" evidence="4">
    <location>
        <begin position="1185"/>
        <end position="1350"/>
    </location>
</feature>
<dbReference type="EMBL" id="CAMXCT030001258">
    <property type="protein sequence ID" value="CAL4775661.1"/>
    <property type="molecule type" value="Genomic_DNA"/>
</dbReference>